<accession>A0A818KT20</accession>
<evidence type="ECO:0000313" key="2">
    <source>
        <dbReference type="EMBL" id="CAF3561094.1"/>
    </source>
</evidence>
<feature type="region of interest" description="Disordered" evidence="1">
    <location>
        <begin position="455"/>
        <end position="475"/>
    </location>
</feature>
<sequence>MSLEDVSNDLSMVNWIRQCGHGHLLDEQIRPSRIASSIPPPIPPRNYNDIDPYCDSYHRSRSFSRYENFHTQSYNPPYRCNSFISSPAEFLAPRANRSHVDMDIDTMRCEPNTRVIRQAAQDDVVYKQRVFVRYLQPPTPPVGGPIIVREKQPPPPPPESPLVIKRAPPPPPTPPPVTIREHPPPLPPPEGTTIIDKMIPAAPKPQRQVIVEQYPQLPPKPQNVIIERWLPMPPRKRPIFYQRLPAPTVNQPTRPMIIQYSQPQVRIQREIRTEPCVQYPCPPVPCPCPPVPCPYPPVPCPCPPVPCPTDINQILSQIGTNQHMCSTLPPSSLTSYNPCSTLQQCCCCISQPQSNMVIMQKEQQPCTIPSSCYAMPLTCVCSAKSTPGLGGYGCGITTMPTVGQCGRQTTVYNVPENIPIDNVMRQFGIDPCCIQRPTNMIPYETQSSRNRILDQNLPSSSERFGGSSSLFIENR</sequence>
<dbReference type="PRINTS" id="PR01217">
    <property type="entry name" value="PRICHEXTENSN"/>
</dbReference>
<dbReference type="EMBL" id="CAJOBE010000075">
    <property type="protein sequence ID" value="CAF3561094.1"/>
    <property type="molecule type" value="Genomic_DNA"/>
</dbReference>
<dbReference type="Proteomes" id="UP000663874">
    <property type="component" value="Unassembled WGS sequence"/>
</dbReference>
<dbReference type="AlphaFoldDB" id="A0A818KT20"/>
<protein>
    <submittedName>
        <fullName evidence="2">Uncharacterized protein</fullName>
    </submittedName>
</protein>
<gene>
    <name evidence="2" type="ORF">FNK824_LOCUS1455</name>
</gene>
<feature type="compositionally biased region" description="Low complexity" evidence="1">
    <location>
        <begin position="459"/>
        <end position="469"/>
    </location>
</feature>
<feature type="region of interest" description="Disordered" evidence="1">
    <location>
        <begin position="142"/>
        <end position="185"/>
    </location>
</feature>
<evidence type="ECO:0000256" key="1">
    <source>
        <dbReference type="SAM" id="MobiDB-lite"/>
    </source>
</evidence>
<name>A0A818KT20_9BILA</name>
<feature type="compositionally biased region" description="Pro residues" evidence="1">
    <location>
        <begin position="167"/>
        <end position="177"/>
    </location>
</feature>
<organism evidence="2 3">
    <name type="scientific">Rotaria sordida</name>
    <dbReference type="NCBI Taxonomy" id="392033"/>
    <lineage>
        <taxon>Eukaryota</taxon>
        <taxon>Metazoa</taxon>
        <taxon>Spiralia</taxon>
        <taxon>Gnathifera</taxon>
        <taxon>Rotifera</taxon>
        <taxon>Eurotatoria</taxon>
        <taxon>Bdelloidea</taxon>
        <taxon>Philodinida</taxon>
        <taxon>Philodinidae</taxon>
        <taxon>Rotaria</taxon>
    </lineage>
</organism>
<proteinExistence type="predicted"/>
<evidence type="ECO:0000313" key="3">
    <source>
        <dbReference type="Proteomes" id="UP000663874"/>
    </source>
</evidence>
<reference evidence="2" key="1">
    <citation type="submission" date="2021-02" db="EMBL/GenBank/DDBJ databases">
        <authorList>
            <person name="Nowell W R."/>
        </authorList>
    </citation>
    <scope>NUCLEOTIDE SEQUENCE</scope>
</reference>
<comment type="caution">
    <text evidence="2">The sequence shown here is derived from an EMBL/GenBank/DDBJ whole genome shotgun (WGS) entry which is preliminary data.</text>
</comment>